<dbReference type="SUPFAM" id="SSF141571">
    <property type="entry name" value="Pentapeptide repeat-like"/>
    <property type="match status" value="1"/>
</dbReference>
<dbReference type="PANTHER" id="PTHR14136:SF17">
    <property type="entry name" value="BTB_POZ DOMAIN-CONTAINING PROTEIN KCTD9"/>
    <property type="match status" value="1"/>
</dbReference>
<dbReference type="PANTHER" id="PTHR14136">
    <property type="entry name" value="BTB_POZ DOMAIN-CONTAINING PROTEIN KCTD9"/>
    <property type="match status" value="1"/>
</dbReference>
<gene>
    <name evidence="1" type="ORF">E1293_19045</name>
</gene>
<reference evidence="1 2" key="1">
    <citation type="submission" date="2019-03" db="EMBL/GenBank/DDBJ databases">
        <title>Draft genome sequences of novel Actinobacteria.</title>
        <authorList>
            <person name="Sahin N."/>
            <person name="Ay H."/>
            <person name="Saygin H."/>
        </authorList>
    </citation>
    <scope>NUCLEOTIDE SEQUENCE [LARGE SCALE GENOMIC DNA]</scope>
    <source>
        <strain evidence="1 2">DSM 45941</strain>
    </source>
</reference>
<evidence type="ECO:0000313" key="2">
    <source>
        <dbReference type="Proteomes" id="UP000295578"/>
    </source>
</evidence>
<name>A0A4R5B9D4_9ACTN</name>
<accession>A0A4R5B9D4</accession>
<dbReference type="EMBL" id="SMKY01000080">
    <property type="protein sequence ID" value="TDD81260.1"/>
    <property type="molecule type" value="Genomic_DNA"/>
</dbReference>
<dbReference type="InterPro" id="IPR051082">
    <property type="entry name" value="Pentapeptide-BTB/POZ_domain"/>
</dbReference>
<dbReference type="RefSeq" id="WP_132198775.1">
    <property type="nucleotide sequence ID" value="NZ_SMKY01000080.1"/>
</dbReference>
<organism evidence="1 2">
    <name type="scientific">Actinomadura darangshiensis</name>
    <dbReference type="NCBI Taxonomy" id="705336"/>
    <lineage>
        <taxon>Bacteria</taxon>
        <taxon>Bacillati</taxon>
        <taxon>Actinomycetota</taxon>
        <taxon>Actinomycetes</taxon>
        <taxon>Streptosporangiales</taxon>
        <taxon>Thermomonosporaceae</taxon>
        <taxon>Actinomadura</taxon>
    </lineage>
</organism>
<dbReference type="Pfam" id="PF00805">
    <property type="entry name" value="Pentapeptide"/>
    <property type="match status" value="1"/>
</dbReference>
<protein>
    <submittedName>
        <fullName evidence="1">Pentapeptide repeat-containing protein</fullName>
    </submittedName>
</protein>
<dbReference type="InterPro" id="IPR001646">
    <property type="entry name" value="5peptide_repeat"/>
</dbReference>
<keyword evidence="2" id="KW-1185">Reference proteome</keyword>
<sequence length="278" mass="30315">MERRPGAGDHELPERLDLTADCANCSGLCCVALPFARSADFAVDKDAGEPCRNLLDDFRCGIHAGLRERGFAGCTVFDCFGAGQKVSQQTFGGRDWRQDRDVARRMFAVFPVMRHLHEVLWYLDEAIAMPSAEPIRDDLRRTFDDVERLTRGGPGELAEVDVGAVRESANVLLRRASELARAGVPGRKRNRRGADLIGAKLRNADLRGADLRGAYLIAADLRGADLRAADLIGADLRDADLRGADLTGALFLTRPQLASARGDAATRLPAGLDRPAHW</sequence>
<dbReference type="Gene3D" id="2.160.20.80">
    <property type="entry name" value="E3 ubiquitin-protein ligase SopA"/>
    <property type="match status" value="1"/>
</dbReference>
<comment type="caution">
    <text evidence="1">The sequence shown here is derived from an EMBL/GenBank/DDBJ whole genome shotgun (WGS) entry which is preliminary data.</text>
</comment>
<proteinExistence type="predicted"/>
<dbReference type="AlphaFoldDB" id="A0A4R5B9D4"/>
<dbReference type="OrthoDB" id="154708at2"/>
<dbReference type="Proteomes" id="UP000295578">
    <property type="component" value="Unassembled WGS sequence"/>
</dbReference>
<evidence type="ECO:0000313" key="1">
    <source>
        <dbReference type="EMBL" id="TDD81260.1"/>
    </source>
</evidence>